<evidence type="ECO:0000313" key="2">
    <source>
        <dbReference type="Proteomes" id="UP000196102"/>
    </source>
</evidence>
<evidence type="ECO:0000313" key="1">
    <source>
        <dbReference type="EMBL" id="OUS14993.1"/>
    </source>
</evidence>
<organism evidence="1 2">
    <name type="scientific">Nonlabens dokdonensis</name>
    <dbReference type="NCBI Taxonomy" id="328515"/>
    <lineage>
        <taxon>Bacteria</taxon>
        <taxon>Pseudomonadati</taxon>
        <taxon>Bacteroidota</taxon>
        <taxon>Flavobacteriia</taxon>
        <taxon>Flavobacteriales</taxon>
        <taxon>Flavobacteriaceae</taxon>
        <taxon>Nonlabens</taxon>
    </lineage>
</organism>
<protein>
    <submittedName>
        <fullName evidence="1">Uncharacterized protein</fullName>
    </submittedName>
</protein>
<dbReference type="EMBL" id="MAAX01000110">
    <property type="protein sequence ID" value="OUS14993.1"/>
    <property type="molecule type" value="Genomic_DNA"/>
</dbReference>
<reference evidence="2" key="1">
    <citation type="journal article" date="2017" name="Proc. Natl. Acad. Sci. U.S.A.">
        <title>Simulation of Deepwater Horizon oil plume reveals substrate specialization within a complex community of hydrocarbon-degraders.</title>
        <authorList>
            <person name="Hu P."/>
            <person name="Dubinsky E.A."/>
            <person name="Probst A.J."/>
            <person name="Wang J."/>
            <person name="Sieber C.M.K."/>
            <person name="Tom L.M."/>
            <person name="Gardinali P."/>
            <person name="Banfield J.F."/>
            <person name="Atlas R.M."/>
            <person name="Andersen G.L."/>
        </authorList>
    </citation>
    <scope>NUCLEOTIDE SEQUENCE [LARGE SCALE GENOMIC DNA]</scope>
</reference>
<dbReference type="AlphaFoldDB" id="A0A1Z8AXE1"/>
<comment type="caution">
    <text evidence="1">The sequence shown here is derived from an EMBL/GenBank/DDBJ whole genome shotgun (WGS) entry which is preliminary data.</text>
</comment>
<sequence>MKTFFTCTLFMCFLFQVNQSHSQNDVENVLSDILFILDGFNEPATEASVMQTGAGWFHTAKSLDKFKINVSLGISGLPFPNSKKNFTVRDADFINVDIREGNDASIPTTLGGRGLDFFDFTIEGETYEFQAFSGLDTDFFALPYIQSQVGLWKETEVTIRLVPQIKFDNSYYAVYGLGLKHNLSQYVFRENRPVDIALYANYNLTDLNLEYDEPLDLAPTDGGENLATITGSLIDFHSINTGIVVSKDFNKWTLSSALNYNTSWVDYSLTGERDFFFDLFNDVLTTLSETRHSFKLDLGAAYQATPRWNINSQVSAGQFININVSGVYNIN</sequence>
<name>A0A1Z8AXE1_9FLAO</name>
<proteinExistence type="predicted"/>
<dbReference type="Proteomes" id="UP000196102">
    <property type="component" value="Unassembled WGS sequence"/>
</dbReference>
<dbReference type="Pfam" id="PF20230">
    <property type="entry name" value="DUF6588"/>
    <property type="match status" value="1"/>
</dbReference>
<dbReference type="RefSeq" id="WP_303686708.1">
    <property type="nucleotide sequence ID" value="NZ_CAJXYO010000015.1"/>
</dbReference>
<gene>
    <name evidence="1" type="ORF">A9Q93_07065</name>
</gene>
<accession>A0A1Z8AXE1</accession>
<dbReference type="InterPro" id="IPR046495">
    <property type="entry name" value="DUF6588"/>
</dbReference>